<evidence type="ECO:0000313" key="1">
    <source>
        <dbReference type="EMBL" id="CAB4686632.1"/>
    </source>
</evidence>
<organism evidence="1">
    <name type="scientific">freshwater metagenome</name>
    <dbReference type="NCBI Taxonomy" id="449393"/>
    <lineage>
        <taxon>unclassified sequences</taxon>
        <taxon>metagenomes</taxon>
        <taxon>ecological metagenomes</taxon>
    </lineage>
</organism>
<protein>
    <submittedName>
        <fullName evidence="1">Unannotated protein</fullName>
    </submittedName>
</protein>
<accession>A0A6J6NKF5</accession>
<name>A0A6J6NKF5_9ZZZZ</name>
<gene>
    <name evidence="1" type="ORF">UFOPK2362_00721</name>
</gene>
<proteinExistence type="predicted"/>
<sequence length="60" mass="6043">MITKSISPDFNIKSASVKVLAEGAILSAAAIRSGLVSQTAVTTKPSAALTAWLCSSPIAP</sequence>
<reference evidence="1" key="1">
    <citation type="submission" date="2020-05" db="EMBL/GenBank/DDBJ databases">
        <authorList>
            <person name="Chiriac C."/>
            <person name="Salcher M."/>
            <person name="Ghai R."/>
            <person name="Kavagutti S V."/>
        </authorList>
    </citation>
    <scope>NUCLEOTIDE SEQUENCE</scope>
</reference>
<dbReference type="EMBL" id="CAEZXI010000072">
    <property type="protein sequence ID" value="CAB4686632.1"/>
    <property type="molecule type" value="Genomic_DNA"/>
</dbReference>
<dbReference type="AlphaFoldDB" id="A0A6J6NKF5"/>